<dbReference type="Proteomes" id="UP001183619">
    <property type="component" value="Unassembled WGS sequence"/>
</dbReference>
<dbReference type="Gene3D" id="2.40.380.10">
    <property type="entry name" value="FomD-like"/>
    <property type="match status" value="1"/>
</dbReference>
<evidence type="ECO:0000259" key="1">
    <source>
        <dbReference type="Pfam" id="PF04167"/>
    </source>
</evidence>
<comment type="caution">
    <text evidence="2">The sequence shown here is derived from an EMBL/GenBank/DDBJ whole genome shotgun (WGS) entry which is preliminary data.</text>
</comment>
<dbReference type="Pfam" id="PF04167">
    <property type="entry name" value="DUF402"/>
    <property type="match status" value="1"/>
</dbReference>
<organism evidence="2 3">
    <name type="scientific">Corynebacterium felinum</name>
    <dbReference type="NCBI Taxonomy" id="131318"/>
    <lineage>
        <taxon>Bacteria</taxon>
        <taxon>Bacillati</taxon>
        <taxon>Actinomycetota</taxon>
        <taxon>Actinomycetes</taxon>
        <taxon>Mycobacteriales</taxon>
        <taxon>Corynebacteriaceae</taxon>
        <taxon>Corynebacterium</taxon>
    </lineage>
</organism>
<dbReference type="InterPro" id="IPR014465">
    <property type="entry name" value="UCP012622"/>
</dbReference>
<evidence type="ECO:0000313" key="2">
    <source>
        <dbReference type="EMBL" id="MDR7355218.1"/>
    </source>
</evidence>
<gene>
    <name evidence="2" type="ORF">J2S37_001756</name>
</gene>
<feature type="domain" description="DUF402" evidence="1">
    <location>
        <begin position="29"/>
        <end position="152"/>
    </location>
</feature>
<accession>A0ABU2B9D0</accession>
<dbReference type="InterPro" id="IPR035930">
    <property type="entry name" value="FomD-like_sf"/>
</dbReference>
<dbReference type="EMBL" id="JAVDYF010000001">
    <property type="protein sequence ID" value="MDR7355218.1"/>
    <property type="molecule type" value="Genomic_DNA"/>
</dbReference>
<name>A0ABU2B9D0_9CORY</name>
<proteinExistence type="predicted"/>
<protein>
    <submittedName>
        <fullName evidence="2">RNA-binding protein associated with RNAse of E/G family</fullName>
    </submittedName>
</protein>
<reference evidence="2 3" key="1">
    <citation type="submission" date="2023-07" db="EMBL/GenBank/DDBJ databases">
        <title>Sequencing the genomes of 1000 actinobacteria strains.</title>
        <authorList>
            <person name="Klenk H.-P."/>
        </authorList>
    </citation>
    <scope>NUCLEOTIDE SEQUENCE [LARGE SCALE GENOMIC DNA]</scope>
    <source>
        <strain evidence="2 3">DSM 44508</strain>
    </source>
</reference>
<evidence type="ECO:0000313" key="3">
    <source>
        <dbReference type="Proteomes" id="UP001183619"/>
    </source>
</evidence>
<dbReference type="PIRSF" id="PIRSF012622">
    <property type="entry name" value="UCP012622"/>
    <property type="match status" value="1"/>
</dbReference>
<dbReference type="SUPFAM" id="SSF159234">
    <property type="entry name" value="FomD-like"/>
    <property type="match status" value="1"/>
</dbReference>
<sequence length="178" mass="19882">MMVDLHPIKCETFDPKSKTNVDPKGFRRQVDTYRETPFGLYMARGADHPKFGYLESWLLPELGLRANIFHYRDGVVDREDIYIDVVDINIEDGVWTTRDLYVDLVWNSGDSIEVVDIDELAAATSAGLISADDAEKAIESTLAAVEGITRYGDNPSAWMKAKGIDIDWADTVTLVPAP</sequence>
<dbReference type="InterPro" id="IPR007295">
    <property type="entry name" value="DUF402"/>
</dbReference>
<keyword evidence="3" id="KW-1185">Reference proteome</keyword>